<keyword evidence="2" id="KW-0732">Signal</keyword>
<keyword evidence="1" id="KW-1133">Transmembrane helix</keyword>
<evidence type="ECO:0000313" key="3">
    <source>
        <dbReference type="EMBL" id="EOB15009.1"/>
    </source>
</evidence>
<organism evidence="3 4">
    <name type="scientific">Nosema bombycis (strain CQ1 / CVCC 102059)</name>
    <name type="common">Microsporidian parasite</name>
    <name type="synonym">Pebrine of silkworm</name>
    <dbReference type="NCBI Taxonomy" id="578461"/>
    <lineage>
        <taxon>Eukaryota</taxon>
        <taxon>Fungi</taxon>
        <taxon>Fungi incertae sedis</taxon>
        <taxon>Microsporidia</taxon>
        <taxon>Nosematidae</taxon>
        <taxon>Nosema</taxon>
    </lineage>
</organism>
<dbReference type="EMBL" id="KB908919">
    <property type="protein sequence ID" value="EOB15009.1"/>
    <property type="molecule type" value="Genomic_DNA"/>
</dbReference>
<feature type="signal peptide" evidence="2">
    <location>
        <begin position="1"/>
        <end position="16"/>
    </location>
</feature>
<evidence type="ECO:0000256" key="1">
    <source>
        <dbReference type="SAM" id="Phobius"/>
    </source>
</evidence>
<dbReference type="HOGENOM" id="CLU_158120_0_0_1"/>
<feature type="chain" id="PRO_5004344006" evidence="2">
    <location>
        <begin position="17"/>
        <end position="132"/>
    </location>
</feature>
<keyword evidence="4" id="KW-1185">Reference proteome</keyword>
<reference evidence="3 4" key="1">
    <citation type="journal article" date="2013" name="BMC Genomics">
        <title>Comparative genomics of parasitic silkworm microsporidia reveal an association between genome expansion and host adaptation.</title>
        <authorList>
            <person name="Pan G."/>
            <person name="Xu J."/>
            <person name="Li T."/>
            <person name="Xia Q."/>
            <person name="Liu S.L."/>
            <person name="Zhang G."/>
            <person name="Li S."/>
            <person name="Li C."/>
            <person name="Liu H."/>
            <person name="Yang L."/>
            <person name="Liu T."/>
            <person name="Zhang X."/>
            <person name="Wu Z."/>
            <person name="Fan W."/>
            <person name="Dang X."/>
            <person name="Xiang H."/>
            <person name="Tao M."/>
            <person name="Li Y."/>
            <person name="Hu J."/>
            <person name="Li Z."/>
            <person name="Lin L."/>
            <person name="Luo J."/>
            <person name="Geng L."/>
            <person name="Wang L."/>
            <person name="Long M."/>
            <person name="Wan Y."/>
            <person name="He N."/>
            <person name="Zhang Z."/>
            <person name="Lu C."/>
            <person name="Keeling P.J."/>
            <person name="Wang J."/>
            <person name="Xiang Z."/>
            <person name="Zhou Z."/>
        </authorList>
    </citation>
    <scope>NUCLEOTIDE SEQUENCE [LARGE SCALE GENOMIC DNA]</scope>
    <source>
        <strain evidence="4">CQ1 / CVCC 102059</strain>
    </source>
</reference>
<dbReference type="AlphaFoldDB" id="R0MAM4"/>
<name>R0MAM4_NOSB1</name>
<dbReference type="Proteomes" id="UP000016927">
    <property type="component" value="Unassembled WGS sequence"/>
</dbReference>
<sequence>MNFFMMLLYYYVTSSASPNPNNLHGPLPIIEGIASSVARSTNSRPNTKPPKYSDLFDLNPPSYEKALEFEKNKEPAAIQINNYINDAGNIDVDTSAQLKLKEKWFLAFKSLVLALLYISVITMVAFIISKYA</sequence>
<proteinExistence type="predicted"/>
<evidence type="ECO:0000256" key="2">
    <source>
        <dbReference type="SAM" id="SignalP"/>
    </source>
</evidence>
<evidence type="ECO:0000313" key="4">
    <source>
        <dbReference type="Proteomes" id="UP000016927"/>
    </source>
</evidence>
<protein>
    <submittedName>
        <fullName evidence="3">Uncharacterized protein</fullName>
    </submittedName>
</protein>
<dbReference type="OrthoDB" id="10591084at2759"/>
<dbReference type="VEuPathDB" id="MicrosporidiaDB:NBO_11g0080"/>
<keyword evidence="1" id="KW-0472">Membrane</keyword>
<gene>
    <name evidence="3" type="ORF">NBO_11g0080</name>
</gene>
<feature type="transmembrane region" description="Helical" evidence="1">
    <location>
        <begin position="104"/>
        <end position="128"/>
    </location>
</feature>
<keyword evidence="1" id="KW-0812">Transmembrane</keyword>
<accession>R0MAM4</accession>